<dbReference type="PROSITE" id="PS50071">
    <property type="entry name" value="HOMEOBOX_2"/>
    <property type="match status" value="1"/>
</dbReference>
<feature type="compositionally biased region" description="Low complexity" evidence="5">
    <location>
        <begin position="322"/>
        <end position="335"/>
    </location>
</feature>
<evidence type="ECO:0000259" key="6">
    <source>
        <dbReference type="PROSITE" id="PS50071"/>
    </source>
</evidence>
<feature type="compositionally biased region" description="Low complexity" evidence="5">
    <location>
        <begin position="164"/>
        <end position="174"/>
    </location>
</feature>
<dbReference type="InterPro" id="IPR008422">
    <property type="entry name" value="KN_HD"/>
</dbReference>
<evidence type="ECO:0000256" key="1">
    <source>
        <dbReference type="ARBA" id="ARBA00023125"/>
    </source>
</evidence>
<organism evidence="7 8">
    <name type="scientific">Coniosporium apollinis</name>
    <dbReference type="NCBI Taxonomy" id="61459"/>
    <lineage>
        <taxon>Eukaryota</taxon>
        <taxon>Fungi</taxon>
        <taxon>Dikarya</taxon>
        <taxon>Ascomycota</taxon>
        <taxon>Pezizomycotina</taxon>
        <taxon>Dothideomycetes</taxon>
        <taxon>Dothideomycetes incertae sedis</taxon>
        <taxon>Coniosporium</taxon>
    </lineage>
</organism>
<feature type="domain" description="Homeobox" evidence="6">
    <location>
        <begin position="251"/>
        <end position="314"/>
    </location>
</feature>
<proteinExistence type="predicted"/>
<feature type="compositionally biased region" description="Polar residues" evidence="5">
    <location>
        <begin position="63"/>
        <end position="81"/>
    </location>
</feature>
<feature type="compositionally biased region" description="Gly residues" evidence="5">
    <location>
        <begin position="336"/>
        <end position="345"/>
    </location>
</feature>
<keyword evidence="8" id="KW-1185">Reference proteome</keyword>
<dbReference type="PANTHER" id="PTHR11850">
    <property type="entry name" value="HOMEOBOX PROTEIN TRANSCRIPTION FACTORS"/>
    <property type="match status" value="1"/>
</dbReference>
<protein>
    <submittedName>
        <fullName evidence="7">Homeodomain super</fullName>
    </submittedName>
</protein>
<dbReference type="InterPro" id="IPR001356">
    <property type="entry name" value="HD"/>
</dbReference>
<sequence length="353" mass="39681">MHPAPLLPPQYSKVVNTSSPQAPSPPYLHGDRPNLPPLRSLFDRDSLEGQHGGPSSPPETPVRGSQASSPAGQRYEQQQYPSHPDIRPQRADPPPRIDSTATYYRMEQPEFRRRSSVYPGAPVGQPERFHPSMSAGPPTNFGPSMPRASSSRRESMLQSPLSVHPQSHYYQYPQGPGPGPWVAPEAYHRSSIPHQPREEYYDYRRPSYAYPPQAQTPPHYQPYPPPQDPRASQQQVYHYSFHHGDGGYPGYPVRKRRGNLPKDATAILKQWYDEHRASPYPTEDQKQMLVHQTQLTLNQVSNWFINARRRTPGKERQERAQNGDNSADNSGDNSGQNGGDNGGENGSENTGQI</sequence>
<evidence type="ECO:0000313" key="8">
    <source>
        <dbReference type="Proteomes" id="UP001172684"/>
    </source>
</evidence>
<comment type="subcellular location">
    <subcellularLocation>
        <location evidence="4">Nucleus</location>
    </subcellularLocation>
</comment>
<dbReference type="InterPro" id="IPR009057">
    <property type="entry name" value="Homeodomain-like_sf"/>
</dbReference>
<feature type="region of interest" description="Disordered" evidence="5">
    <location>
        <begin position="1"/>
        <end position="234"/>
    </location>
</feature>
<dbReference type="InterPro" id="IPR050224">
    <property type="entry name" value="TALE_homeobox"/>
</dbReference>
<evidence type="ECO:0000256" key="2">
    <source>
        <dbReference type="ARBA" id="ARBA00023155"/>
    </source>
</evidence>
<dbReference type="CDD" id="cd00086">
    <property type="entry name" value="homeodomain"/>
    <property type="match status" value="1"/>
</dbReference>
<feature type="compositionally biased region" description="Basic and acidic residues" evidence="5">
    <location>
        <begin position="84"/>
        <end position="95"/>
    </location>
</feature>
<evidence type="ECO:0000256" key="4">
    <source>
        <dbReference type="PROSITE-ProRule" id="PRU00108"/>
    </source>
</evidence>
<dbReference type="SUPFAM" id="SSF46689">
    <property type="entry name" value="Homeodomain-like"/>
    <property type="match status" value="1"/>
</dbReference>
<evidence type="ECO:0000256" key="3">
    <source>
        <dbReference type="ARBA" id="ARBA00023242"/>
    </source>
</evidence>
<dbReference type="GO" id="GO:0003677">
    <property type="term" value="F:DNA binding"/>
    <property type="evidence" value="ECO:0007669"/>
    <property type="project" value="UniProtKB-KW"/>
</dbReference>
<feature type="compositionally biased region" description="Low complexity" evidence="5">
    <location>
        <begin position="206"/>
        <end position="218"/>
    </location>
</feature>
<dbReference type="EMBL" id="JAPDRL010000021">
    <property type="protein sequence ID" value="KAJ9666176.1"/>
    <property type="molecule type" value="Genomic_DNA"/>
</dbReference>
<dbReference type="SMART" id="SM00389">
    <property type="entry name" value="HOX"/>
    <property type="match status" value="1"/>
</dbReference>
<keyword evidence="3 4" id="KW-0539">Nucleus</keyword>
<reference evidence="7" key="1">
    <citation type="submission" date="2022-10" db="EMBL/GenBank/DDBJ databases">
        <title>Culturing micro-colonial fungi from biological soil crusts in the Mojave desert and describing Neophaeococcomyces mojavensis, and introducing the new genera and species Taxawa tesnikishii.</title>
        <authorList>
            <person name="Kurbessoian T."/>
            <person name="Stajich J.E."/>
        </authorList>
    </citation>
    <scope>NUCLEOTIDE SEQUENCE</scope>
    <source>
        <strain evidence="7">TK_1</strain>
    </source>
</reference>
<comment type="caution">
    <text evidence="7">The sequence shown here is derived from an EMBL/GenBank/DDBJ whole genome shotgun (WGS) entry which is preliminary data.</text>
</comment>
<gene>
    <name evidence="7" type="primary">CUP9</name>
    <name evidence="7" type="ORF">H2201_003610</name>
</gene>
<dbReference type="Proteomes" id="UP001172684">
    <property type="component" value="Unassembled WGS sequence"/>
</dbReference>
<dbReference type="Gene3D" id="1.10.10.60">
    <property type="entry name" value="Homeodomain-like"/>
    <property type="match status" value="1"/>
</dbReference>
<dbReference type="Pfam" id="PF05920">
    <property type="entry name" value="Homeobox_KN"/>
    <property type="match status" value="1"/>
</dbReference>
<feature type="compositionally biased region" description="Pro residues" evidence="5">
    <location>
        <begin position="219"/>
        <end position="228"/>
    </location>
</feature>
<evidence type="ECO:0000256" key="5">
    <source>
        <dbReference type="SAM" id="MobiDB-lite"/>
    </source>
</evidence>
<feature type="compositionally biased region" description="Basic and acidic residues" evidence="5">
    <location>
        <begin position="195"/>
        <end position="205"/>
    </location>
</feature>
<keyword evidence="2 4" id="KW-0371">Homeobox</keyword>
<evidence type="ECO:0000313" key="7">
    <source>
        <dbReference type="EMBL" id="KAJ9666176.1"/>
    </source>
</evidence>
<feature type="region of interest" description="Disordered" evidence="5">
    <location>
        <begin position="310"/>
        <end position="353"/>
    </location>
</feature>
<feature type="DNA-binding region" description="Homeobox" evidence="4">
    <location>
        <begin position="253"/>
        <end position="315"/>
    </location>
</feature>
<accession>A0ABQ9NWW1</accession>
<name>A0ABQ9NWW1_9PEZI</name>
<feature type="compositionally biased region" description="Basic and acidic residues" evidence="5">
    <location>
        <begin position="312"/>
        <end position="321"/>
    </location>
</feature>
<keyword evidence="1 4" id="KW-0238">DNA-binding</keyword>